<dbReference type="Proteomes" id="UP001054837">
    <property type="component" value="Unassembled WGS sequence"/>
</dbReference>
<sequence>MLAPSKRTLQNRNRNPSVPLLKLQPKRLRNPSRVIPVLERGVPSGLNGTAEFLPPLPLHPPPLRKPRVCARSLACSRKHHLLFRRNTCSRWLGDWRDRFSSFHILPQPRENRKLNYYSPRTLKKKKSTTYSGGAETRTVRTTLHSLRD</sequence>
<proteinExistence type="predicted"/>
<dbReference type="AlphaFoldDB" id="A0AAV4RUC7"/>
<comment type="caution">
    <text evidence="1">The sequence shown here is derived from an EMBL/GenBank/DDBJ whole genome shotgun (WGS) entry which is preliminary data.</text>
</comment>
<evidence type="ECO:0000313" key="2">
    <source>
        <dbReference type="Proteomes" id="UP001054837"/>
    </source>
</evidence>
<name>A0AAV4RUC7_9ARAC</name>
<evidence type="ECO:0000313" key="1">
    <source>
        <dbReference type="EMBL" id="GIY25928.1"/>
    </source>
</evidence>
<reference evidence="1 2" key="1">
    <citation type="submission" date="2021-06" db="EMBL/GenBank/DDBJ databases">
        <title>Caerostris darwini draft genome.</title>
        <authorList>
            <person name="Kono N."/>
            <person name="Arakawa K."/>
        </authorList>
    </citation>
    <scope>NUCLEOTIDE SEQUENCE [LARGE SCALE GENOMIC DNA]</scope>
</reference>
<accession>A0AAV4RUC7</accession>
<protein>
    <submittedName>
        <fullName evidence="1">Uncharacterized protein</fullName>
    </submittedName>
</protein>
<dbReference type="EMBL" id="BPLQ01006873">
    <property type="protein sequence ID" value="GIY25928.1"/>
    <property type="molecule type" value="Genomic_DNA"/>
</dbReference>
<gene>
    <name evidence="1" type="ORF">CDAR_521791</name>
</gene>
<organism evidence="1 2">
    <name type="scientific">Caerostris darwini</name>
    <dbReference type="NCBI Taxonomy" id="1538125"/>
    <lineage>
        <taxon>Eukaryota</taxon>
        <taxon>Metazoa</taxon>
        <taxon>Ecdysozoa</taxon>
        <taxon>Arthropoda</taxon>
        <taxon>Chelicerata</taxon>
        <taxon>Arachnida</taxon>
        <taxon>Araneae</taxon>
        <taxon>Araneomorphae</taxon>
        <taxon>Entelegynae</taxon>
        <taxon>Araneoidea</taxon>
        <taxon>Araneidae</taxon>
        <taxon>Caerostris</taxon>
    </lineage>
</organism>
<keyword evidence="2" id="KW-1185">Reference proteome</keyword>